<feature type="region of interest" description="Disordered" evidence="7">
    <location>
        <begin position="1"/>
        <end position="86"/>
    </location>
</feature>
<feature type="compositionally biased region" description="Gly residues" evidence="7">
    <location>
        <begin position="122"/>
        <end position="141"/>
    </location>
</feature>
<dbReference type="AlphaFoldDB" id="A0A8J6CCJ6"/>
<dbReference type="GO" id="GO:0005198">
    <property type="term" value="F:structural molecule activity"/>
    <property type="evidence" value="ECO:0007669"/>
    <property type="project" value="InterPro"/>
</dbReference>
<proteinExistence type="inferred from homology"/>
<keyword evidence="4 6" id="KW-0168">Coated pit</keyword>
<evidence type="ECO:0000256" key="2">
    <source>
        <dbReference type="ARBA" id="ARBA00005263"/>
    </source>
</evidence>
<comment type="caution">
    <text evidence="8">The sequence shown here is derived from an EMBL/GenBank/DDBJ whole genome shotgun (WGS) entry which is preliminary data.</text>
</comment>
<dbReference type="OMA" id="ISAIAKW"/>
<dbReference type="EMBL" id="JAGTXO010000008">
    <property type="protein sequence ID" value="KAG8466176.1"/>
    <property type="molecule type" value="Genomic_DNA"/>
</dbReference>
<dbReference type="Pfam" id="PF01086">
    <property type="entry name" value="Clathrin_lg_ch"/>
    <property type="match status" value="1"/>
</dbReference>
<dbReference type="GO" id="GO:0030130">
    <property type="term" value="C:clathrin coat of trans-Golgi network vesicle"/>
    <property type="evidence" value="ECO:0007669"/>
    <property type="project" value="InterPro"/>
</dbReference>
<keyword evidence="3 6" id="KW-0472">Membrane</keyword>
<dbReference type="GO" id="GO:0072583">
    <property type="term" value="P:clathrin-dependent endocytosis"/>
    <property type="evidence" value="ECO:0007669"/>
    <property type="project" value="TreeGrafter"/>
</dbReference>
<evidence type="ECO:0000256" key="5">
    <source>
        <dbReference type="ARBA" id="ARBA00023329"/>
    </source>
</evidence>
<name>A0A8J6CCJ6_DIALT</name>
<evidence type="ECO:0000256" key="7">
    <source>
        <dbReference type="SAM" id="MobiDB-lite"/>
    </source>
</evidence>
<keyword evidence="9" id="KW-1185">Reference proteome</keyword>
<organism evidence="8 9">
    <name type="scientific">Diacronema lutheri</name>
    <name type="common">Unicellular marine alga</name>
    <name type="synonym">Monochrysis lutheri</name>
    <dbReference type="NCBI Taxonomy" id="2081491"/>
    <lineage>
        <taxon>Eukaryota</taxon>
        <taxon>Haptista</taxon>
        <taxon>Haptophyta</taxon>
        <taxon>Pavlovophyceae</taxon>
        <taxon>Pavlovales</taxon>
        <taxon>Pavlovaceae</taxon>
        <taxon>Diacronema</taxon>
    </lineage>
</organism>
<sequence length="276" mass="28138">MDDFAQPTGEADPFGAAGGDEAFGMAAPPLDGDDAPSAYAAEPLSGGDEMGGGGMDAYGTGAEPSGGDSFGEMGAMSAEPLSGMGDMSNMGDMGDMSNMGGSVGDLGSMGGMGDMGVMGGGNSMGSGDPMGGGDSMGGGAGLLDMSNLADPGPAPQPEGPKISEASISAIAKWRMEHTAMVEEKQKRESAKQQEMLANAKADLEAVIAARQDKKTKRMAVNREEQTQMQLQRNASTAEDGPAVWNQVGLICDLKEKANPAMDTSRMRSLLVQLKHS</sequence>
<evidence type="ECO:0000313" key="8">
    <source>
        <dbReference type="EMBL" id="KAG8466176.1"/>
    </source>
</evidence>
<evidence type="ECO:0000256" key="6">
    <source>
        <dbReference type="RuleBase" id="RU363137"/>
    </source>
</evidence>
<gene>
    <name evidence="8" type="ORF">KFE25_001932</name>
</gene>
<dbReference type="GO" id="GO:0006886">
    <property type="term" value="P:intracellular protein transport"/>
    <property type="evidence" value="ECO:0007669"/>
    <property type="project" value="InterPro"/>
</dbReference>
<evidence type="ECO:0000256" key="1">
    <source>
        <dbReference type="ARBA" id="ARBA00004180"/>
    </source>
</evidence>
<dbReference type="GO" id="GO:0030132">
    <property type="term" value="C:clathrin coat of coated pit"/>
    <property type="evidence" value="ECO:0007669"/>
    <property type="project" value="InterPro"/>
</dbReference>
<keyword evidence="5 6" id="KW-0968">Cytoplasmic vesicle</keyword>
<comment type="similarity">
    <text evidence="2 6">Belongs to the clathrin light chain family.</text>
</comment>
<evidence type="ECO:0000313" key="9">
    <source>
        <dbReference type="Proteomes" id="UP000751190"/>
    </source>
</evidence>
<evidence type="ECO:0000256" key="4">
    <source>
        <dbReference type="ARBA" id="ARBA00023176"/>
    </source>
</evidence>
<dbReference type="PANTHER" id="PTHR10639:SF7">
    <property type="entry name" value="CLATHRIN LIGHT CHAIN"/>
    <property type="match status" value="1"/>
</dbReference>
<comment type="function">
    <text evidence="6">Clathrin is the major protein of the polyhedral coat of coated pits and vesicles.</text>
</comment>
<accession>A0A8J6CCJ6</accession>
<dbReference type="InterPro" id="IPR000996">
    <property type="entry name" value="Clathrin_L-chain"/>
</dbReference>
<evidence type="ECO:0000256" key="3">
    <source>
        <dbReference type="ARBA" id="ARBA00023136"/>
    </source>
</evidence>
<comment type="subcellular location">
    <subcellularLocation>
        <location evidence="1 6">Cytoplasmic vesicle membrane</location>
        <topology evidence="1 6">Peripheral membrane protein</topology>
        <orientation evidence="1 6">Cytoplasmic side</orientation>
    </subcellularLocation>
    <subcellularLocation>
        <location evidence="6">Membrane</location>
        <location evidence="6">Coated pit</location>
        <topology evidence="6">Peripheral membrane protein</topology>
        <orientation evidence="6">Cytoplasmic side</orientation>
    </subcellularLocation>
    <text evidence="6">Cytoplasmic face of coated pits and vesicles.</text>
</comment>
<feature type="region of interest" description="Disordered" evidence="7">
    <location>
        <begin position="122"/>
        <end position="161"/>
    </location>
</feature>
<reference evidence="8" key="1">
    <citation type="submission" date="2021-05" db="EMBL/GenBank/DDBJ databases">
        <title>The genome of the haptophyte Pavlova lutheri (Diacronema luteri, Pavlovales) - a model for lipid biosynthesis in eukaryotic algae.</title>
        <authorList>
            <person name="Hulatt C.J."/>
            <person name="Posewitz M.C."/>
        </authorList>
    </citation>
    <scope>NUCLEOTIDE SEQUENCE</scope>
    <source>
        <strain evidence="8">NIVA-4/92</strain>
    </source>
</reference>
<dbReference type="GO" id="GO:0032050">
    <property type="term" value="F:clathrin heavy chain binding"/>
    <property type="evidence" value="ECO:0007669"/>
    <property type="project" value="TreeGrafter"/>
</dbReference>
<dbReference type="Proteomes" id="UP000751190">
    <property type="component" value="Unassembled WGS sequence"/>
</dbReference>
<protein>
    <recommendedName>
        <fullName evidence="6">Clathrin light chain</fullName>
    </recommendedName>
</protein>
<dbReference type="PANTHER" id="PTHR10639">
    <property type="entry name" value="CLATHRIN LIGHT CHAIN"/>
    <property type="match status" value="1"/>
</dbReference>
<dbReference type="OrthoDB" id="5512at2759"/>